<feature type="compositionally biased region" description="Basic and acidic residues" evidence="8">
    <location>
        <begin position="738"/>
        <end position="748"/>
    </location>
</feature>
<feature type="region of interest" description="Disordered" evidence="8">
    <location>
        <begin position="813"/>
        <end position="841"/>
    </location>
</feature>
<gene>
    <name evidence="11" type="ORF">ZOSMA_340G00200</name>
</gene>
<feature type="region of interest" description="Disordered" evidence="8">
    <location>
        <begin position="141"/>
        <end position="179"/>
    </location>
</feature>
<feature type="compositionally biased region" description="Polar residues" evidence="8">
    <location>
        <begin position="771"/>
        <end position="781"/>
    </location>
</feature>
<dbReference type="SUPFAM" id="SSF50729">
    <property type="entry name" value="PH domain-like"/>
    <property type="match status" value="1"/>
</dbReference>
<dbReference type="PANTHER" id="PTHR22870:SF459">
    <property type="entry name" value="FYVE-TYPE DOMAIN-CONTAINING PROTEIN"/>
    <property type="match status" value="1"/>
</dbReference>
<feature type="domain" description="BRX" evidence="10">
    <location>
        <begin position="990"/>
        <end position="1045"/>
    </location>
</feature>
<dbReference type="InterPro" id="IPR013083">
    <property type="entry name" value="Znf_RING/FYVE/PHD"/>
</dbReference>
<sequence length="1053" mass="114845">MADLLRSNPIERDVEQAIIALKKGTHLLKYGRRGKPKFCPFRLSNDESILIWYSGKDEKQLKLSSVSKIIPGQRTAIFQRYPRPEKEYQSFSLLYPDRSLDLICKDKDEAEVWFVGLKALISRSNNNRKWRLEPRSERVSTDTNSLFGNSLKPSPLDSPVSNSEFLHKDPEDSQQASESLEYPRNGLANFFSDSILYNATSKTSVISSLVSNPLDSFSSGGGFDNQNGRGSAVEAFRVSLSSAVSSSSHGSGRADFDALGDVYIWGEGIGDGFLGGGLNRVGSSTATNIDALQPKGLKPTVVLDVQNLACGARHAVLVTKQGEVFSWGEESGGRLGHGVDTDVPQPKLIEALSGLNIELVACGEFHTCAVTISGDLYTWGDGTHNFGLLGHGSEVSHCIPKVIGQLDGMHVSSISCGPWHTAVVTSSGKLFTFGDGTFGALGHGDCRSAKMPREVEALKGLRTVQAACGVWHSAAIVELPVNSPDSSFSSLGKVFTWGNGDKGRLGHGDRESRLHPDCVDSLEESSFCQVACGHDITVVLSNYGHVYTMGSNAYGQLGNLDADGKFPTCVRGNLSNIFVEEIACGSYHVAVLTSQMEVYTWGKGANGRLGHGDINNRVCATLVESLKDKHVKSITCGSNFTAATCLHKWVSGADQAICSGCHQPFGFRRKRHNCYNCGLVFCKSCSSQKSLKACMAPNINKLYRVCDECHIKLKKVVQNGTVSQFRKNENLNQASDNISEKGNLEHKPSGQFSRFSSVDSLKPNDRRSSKQNKGGSNNQFTPLFTASTPWSSLYSSKSTNCISGTSRKIYSASVPSSRITSRASSPVKRSKSPNLTFLSNSADTARPSIPFDTQNIIDGESSKIIARLRVQVGDLTRKTQILEIELDKTTKQLQQVTAKATEETLKCNTAKEVIKSLTAQLKDVAQRTDGCSKIDGYAALSNISNTSDNYDSPNKNHDNNPSDSQAHGFNECNPNTSCNGSQTPVEISATEQVEQVEPGVYITVSFFSSGEKYLKRVRFSRKRFGEHQAENWWSENRLRLQEKYGILTSEKIQ</sequence>
<dbReference type="Pfam" id="PF08381">
    <property type="entry name" value="BRX"/>
    <property type="match status" value="1"/>
</dbReference>
<feature type="repeat" description="RCC1" evidence="6">
    <location>
        <begin position="260"/>
        <end position="321"/>
    </location>
</feature>
<keyword evidence="2" id="KW-0677">Repeat</keyword>
<dbReference type="SUPFAM" id="SSF57903">
    <property type="entry name" value="FYVE/PHD zinc finger"/>
    <property type="match status" value="1"/>
</dbReference>
<keyword evidence="3 5" id="KW-0863">Zinc-finger</keyword>
<dbReference type="STRING" id="29655.A0A0K9P7H9"/>
<feature type="compositionally biased region" description="Polar residues" evidence="8">
    <location>
        <begin position="832"/>
        <end position="841"/>
    </location>
</feature>
<feature type="repeat" description="RCC1" evidence="6">
    <location>
        <begin position="544"/>
        <end position="595"/>
    </location>
</feature>
<accession>A0A0K9P7H9</accession>
<dbReference type="InterPro" id="IPR058923">
    <property type="entry name" value="RCC1-like_dom"/>
</dbReference>
<dbReference type="PANTHER" id="PTHR22870">
    <property type="entry name" value="REGULATOR OF CHROMOSOME CONDENSATION"/>
    <property type="match status" value="1"/>
</dbReference>
<keyword evidence="1" id="KW-0479">Metal-binding</keyword>
<dbReference type="Pfam" id="PF01363">
    <property type="entry name" value="FYVE"/>
    <property type="match status" value="1"/>
</dbReference>
<feature type="repeat" description="RCC1" evidence="6">
    <location>
        <begin position="428"/>
        <end position="479"/>
    </location>
</feature>
<dbReference type="SUPFAM" id="SSF50985">
    <property type="entry name" value="RCC1/BLIP-II"/>
    <property type="match status" value="1"/>
</dbReference>
<dbReference type="SMART" id="SM00064">
    <property type="entry name" value="FYVE"/>
    <property type="match status" value="1"/>
</dbReference>
<dbReference type="OrthoDB" id="5981550at2759"/>
<keyword evidence="12" id="KW-1185">Reference proteome</keyword>
<dbReference type="Proteomes" id="UP000036987">
    <property type="component" value="Unassembled WGS sequence"/>
</dbReference>
<feature type="compositionally biased region" description="Polar residues" evidence="8">
    <location>
        <begin position="961"/>
        <end position="977"/>
    </location>
</feature>
<dbReference type="InterPro" id="IPR011011">
    <property type="entry name" value="Znf_FYVE_PHD"/>
</dbReference>
<dbReference type="Pfam" id="PF25390">
    <property type="entry name" value="WD40_RLD"/>
    <property type="match status" value="1"/>
</dbReference>
<dbReference type="InterPro" id="IPR027988">
    <property type="entry name" value="BRX_N"/>
</dbReference>
<protein>
    <submittedName>
        <fullName evidence="11">Regulator of chromosome condensation (RCC1) family with FYVEzinc finger domain</fullName>
    </submittedName>
</protein>
<evidence type="ECO:0000256" key="5">
    <source>
        <dbReference type="PROSITE-ProRule" id="PRU00091"/>
    </source>
</evidence>
<dbReference type="InterPro" id="IPR009091">
    <property type="entry name" value="RCC1/BLIP-II"/>
</dbReference>
<evidence type="ECO:0000313" key="12">
    <source>
        <dbReference type="Proteomes" id="UP000036987"/>
    </source>
</evidence>
<evidence type="ECO:0000256" key="8">
    <source>
        <dbReference type="SAM" id="MobiDB-lite"/>
    </source>
</evidence>
<evidence type="ECO:0000313" key="11">
    <source>
        <dbReference type="EMBL" id="KMZ64973.1"/>
    </source>
</evidence>
<feature type="compositionally biased region" description="Polar residues" evidence="8">
    <location>
        <begin position="141"/>
        <end position="152"/>
    </location>
</feature>
<dbReference type="AlphaFoldDB" id="A0A0K9P7H9"/>
<feature type="coiled-coil region" evidence="7">
    <location>
        <begin position="879"/>
        <end position="927"/>
    </location>
</feature>
<evidence type="ECO:0000259" key="10">
    <source>
        <dbReference type="PROSITE" id="PS51514"/>
    </source>
</evidence>
<dbReference type="PROSITE" id="PS50012">
    <property type="entry name" value="RCC1_3"/>
    <property type="match status" value="7"/>
</dbReference>
<evidence type="ECO:0000256" key="3">
    <source>
        <dbReference type="ARBA" id="ARBA00022771"/>
    </source>
</evidence>
<dbReference type="PROSITE" id="PS50178">
    <property type="entry name" value="ZF_FYVE"/>
    <property type="match status" value="1"/>
</dbReference>
<evidence type="ECO:0000256" key="6">
    <source>
        <dbReference type="PROSITE-ProRule" id="PRU00235"/>
    </source>
</evidence>
<feature type="repeat" description="RCC1" evidence="6">
    <location>
        <begin position="596"/>
        <end position="647"/>
    </location>
</feature>
<dbReference type="Gene3D" id="1.20.5.1160">
    <property type="entry name" value="Vasodilator-stimulated phosphoprotein"/>
    <property type="match status" value="1"/>
</dbReference>
<proteinExistence type="predicted"/>
<dbReference type="CDD" id="cd13365">
    <property type="entry name" value="PH_PLC_plant-like"/>
    <property type="match status" value="1"/>
</dbReference>
<feature type="compositionally biased region" description="Polar residues" evidence="8">
    <location>
        <begin position="750"/>
        <end position="759"/>
    </location>
</feature>
<dbReference type="InterPro" id="IPR000408">
    <property type="entry name" value="Reg_chr_condens"/>
</dbReference>
<evidence type="ECO:0000256" key="7">
    <source>
        <dbReference type="SAM" id="Coils"/>
    </source>
</evidence>
<dbReference type="InterPro" id="IPR011993">
    <property type="entry name" value="PH-like_dom_sf"/>
</dbReference>
<evidence type="ECO:0000256" key="1">
    <source>
        <dbReference type="ARBA" id="ARBA00022723"/>
    </source>
</evidence>
<dbReference type="FunFam" id="2.130.10.30:FF:000028">
    <property type="entry name" value="PH, RCC1 and FYVE domains-containing protein 1"/>
    <property type="match status" value="1"/>
</dbReference>
<feature type="repeat" description="RCC1" evidence="6">
    <location>
        <begin position="322"/>
        <end position="373"/>
    </location>
</feature>
<dbReference type="PROSITE" id="PS51514">
    <property type="entry name" value="BRX"/>
    <property type="match status" value="1"/>
</dbReference>
<dbReference type="InterPro" id="IPR013591">
    <property type="entry name" value="Brevis_radix_dom"/>
</dbReference>
<dbReference type="PRINTS" id="PR00633">
    <property type="entry name" value="RCCNDNSATION"/>
</dbReference>
<evidence type="ECO:0000256" key="4">
    <source>
        <dbReference type="ARBA" id="ARBA00022833"/>
    </source>
</evidence>
<feature type="compositionally biased region" description="Polar residues" evidence="8">
    <location>
        <begin position="813"/>
        <end position="824"/>
    </location>
</feature>
<feature type="region of interest" description="Disordered" evidence="8">
    <location>
        <begin position="733"/>
        <end position="781"/>
    </location>
</feature>
<organism evidence="11 12">
    <name type="scientific">Zostera marina</name>
    <name type="common">Eelgrass</name>
    <dbReference type="NCBI Taxonomy" id="29655"/>
    <lineage>
        <taxon>Eukaryota</taxon>
        <taxon>Viridiplantae</taxon>
        <taxon>Streptophyta</taxon>
        <taxon>Embryophyta</taxon>
        <taxon>Tracheophyta</taxon>
        <taxon>Spermatophyta</taxon>
        <taxon>Magnoliopsida</taxon>
        <taxon>Liliopsida</taxon>
        <taxon>Zosteraceae</taxon>
        <taxon>Zostera</taxon>
    </lineage>
</organism>
<feature type="repeat" description="RCC1" evidence="6">
    <location>
        <begin position="374"/>
        <end position="427"/>
    </location>
</feature>
<dbReference type="OMA" id="LVDENIC"/>
<name>A0A0K9P7H9_ZOSMR</name>
<feature type="region of interest" description="Disordered" evidence="8">
    <location>
        <begin position="945"/>
        <end position="977"/>
    </location>
</feature>
<keyword evidence="7" id="KW-0175">Coiled coil</keyword>
<dbReference type="Gene3D" id="2.130.10.30">
    <property type="entry name" value="Regulator of chromosome condensation 1/beta-lactamase-inhibitor protein II"/>
    <property type="match status" value="3"/>
</dbReference>
<dbReference type="Pfam" id="PF16457">
    <property type="entry name" value="PH_12"/>
    <property type="match status" value="1"/>
</dbReference>
<feature type="domain" description="FYVE-type" evidence="9">
    <location>
        <begin position="652"/>
        <end position="714"/>
    </location>
</feature>
<dbReference type="PROSITE" id="PS00626">
    <property type="entry name" value="RCC1_2"/>
    <property type="match status" value="3"/>
</dbReference>
<dbReference type="Pfam" id="PF13713">
    <property type="entry name" value="BRX_N"/>
    <property type="match status" value="1"/>
</dbReference>
<dbReference type="CDD" id="cd00065">
    <property type="entry name" value="FYVE_like_SF"/>
    <property type="match status" value="1"/>
</dbReference>
<feature type="repeat" description="RCC1" evidence="6">
    <location>
        <begin position="492"/>
        <end position="543"/>
    </location>
</feature>
<dbReference type="InterPro" id="IPR000306">
    <property type="entry name" value="Znf_FYVE"/>
</dbReference>
<dbReference type="InterPro" id="IPR001849">
    <property type="entry name" value="PH_domain"/>
</dbReference>
<keyword evidence="4" id="KW-0862">Zinc</keyword>
<dbReference type="InterPro" id="IPR051210">
    <property type="entry name" value="Ub_ligase/GEF_domain"/>
</dbReference>
<dbReference type="Gene3D" id="2.30.29.30">
    <property type="entry name" value="Pleckstrin-homology domain (PH domain)/Phosphotyrosine-binding domain (PTB)"/>
    <property type="match status" value="1"/>
</dbReference>
<dbReference type="InterPro" id="IPR017455">
    <property type="entry name" value="Znf_FYVE-rel"/>
</dbReference>
<evidence type="ECO:0000256" key="2">
    <source>
        <dbReference type="ARBA" id="ARBA00022737"/>
    </source>
</evidence>
<evidence type="ECO:0000259" key="9">
    <source>
        <dbReference type="PROSITE" id="PS50178"/>
    </source>
</evidence>
<reference evidence="12" key="1">
    <citation type="journal article" date="2016" name="Nature">
        <title>The genome of the seagrass Zostera marina reveals angiosperm adaptation to the sea.</title>
        <authorList>
            <person name="Olsen J.L."/>
            <person name="Rouze P."/>
            <person name="Verhelst B."/>
            <person name="Lin Y.-C."/>
            <person name="Bayer T."/>
            <person name="Collen J."/>
            <person name="Dattolo E."/>
            <person name="De Paoli E."/>
            <person name="Dittami S."/>
            <person name="Maumus F."/>
            <person name="Michel G."/>
            <person name="Kersting A."/>
            <person name="Lauritano C."/>
            <person name="Lohaus R."/>
            <person name="Toepel M."/>
            <person name="Tonon T."/>
            <person name="Vanneste K."/>
            <person name="Amirebrahimi M."/>
            <person name="Brakel J."/>
            <person name="Bostroem C."/>
            <person name="Chovatia M."/>
            <person name="Grimwood J."/>
            <person name="Jenkins J.W."/>
            <person name="Jueterbock A."/>
            <person name="Mraz A."/>
            <person name="Stam W.T."/>
            <person name="Tice H."/>
            <person name="Bornberg-Bauer E."/>
            <person name="Green P.J."/>
            <person name="Pearson G.A."/>
            <person name="Procaccini G."/>
            <person name="Duarte C.M."/>
            <person name="Schmutz J."/>
            <person name="Reusch T.B.H."/>
            <person name="Van de Peer Y."/>
        </authorList>
    </citation>
    <scope>NUCLEOTIDE SEQUENCE [LARGE SCALE GENOMIC DNA]</scope>
    <source>
        <strain evidence="12">cv. Finnish</strain>
    </source>
</reference>
<dbReference type="Gene3D" id="3.30.40.10">
    <property type="entry name" value="Zinc/RING finger domain, C3HC4 (zinc finger)"/>
    <property type="match status" value="1"/>
</dbReference>
<dbReference type="EMBL" id="LFYR01001079">
    <property type="protein sequence ID" value="KMZ64973.1"/>
    <property type="molecule type" value="Genomic_DNA"/>
</dbReference>
<comment type="caution">
    <text evidence="11">The sequence shown here is derived from an EMBL/GenBank/DDBJ whole genome shotgun (WGS) entry which is preliminary data.</text>
</comment>
<dbReference type="GO" id="GO:0008270">
    <property type="term" value="F:zinc ion binding"/>
    <property type="evidence" value="ECO:0007669"/>
    <property type="project" value="UniProtKB-KW"/>
</dbReference>